<keyword evidence="3" id="KW-1185">Reference proteome</keyword>
<dbReference type="Proteomes" id="UP001597214">
    <property type="component" value="Unassembled WGS sequence"/>
</dbReference>
<evidence type="ECO:0000256" key="1">
    <source>
        <dbReference type="SAM" id="Phobius"/>
    </source>
</evidence>
<accession>A0ABW4LIT3</accession>
<feature type="transmembrane region" description="Helical" evidence="1">
    <location>
        <begin position="426"/>
        <end position="443"/>
    </location>
</feature>
<keyword evidence="1" id="KW-0812">Transmembrane</keyword>
<keyword evidence="1" id="KW-0472">Membrane</keyword>
<feature type="transmembrane region" description="Helical" evidence="1">
    <location>
        <begin position="463"/>
        <end position="482"/>
    </location>
</feature>
<comment type="caution">
    <text evidence="2">The sequence shown here is derived from an EMBL/GenBank/DDBJ whole genome shotgun (WGS) entry which is preliminary data.</text>
</comment>
<gene>
    <name evidence="2" type="ORF">ACFSCX_00805</name>
</gene>
<dbReference type="RefSeq" id="WP_377926177.1">
    <property type="nucleotide sequence ID" value="NZ_JBHUEM010000001.1"/>
</dbReference>
<evidence type="ECO:0000313" key="2">
    <source>
        <dbReference type="EMBL" id="MFD1735090.1"/>
    </source>
</evidence>
<keyword evidence="1" id="KW-1133">Transmembrane helix</keyword>
<feature type="transmembrane region" description="Helical" evidence="1">
    <location>
        <begin position="12"/>
        <end position="30"/>
    </location>
</feature>
<reference evidence="3" key="1">
    <citation type="journal article" date="2019" name="Int. J. Syst. Evol. Microbiol.">
        <title>The Global Catalogue of Microorganisms (GCM) 10K type strain sequencing project: providing services to taxonomists for standard genome sequencing and annotation.</title>
        <authorList>
            <consortium name="The Broad Institute Genomics Platform"/>
            <consortium name="The Broad Institute Genome Sequencing Center for Infectious Disease"/>
            <person name="Wu L."/>
            <person name="Ma J."/>
        </authorList>
    </citation>
    <scope>NUCLEOTIDE SEQUENCE [LARGE SCALE GENOMIC DNA]</scope>
    <source>
        <strain evidence="3">CCUG 49339</strain>
    </source>
</reference>
<sequence>MKEKLSKLTRILPFIISAFIIIGVQYWHALNQEKNSYHEPWSRSLSLELMSGNTEPLIQRKDDGFHFYTVGEQQINHSLVHIDLSVEQKKSIDVPISGLDPYWTNGEDTLFIKNNTLYHQNALGERNTILESAQSLEANEDLAIVSHDKGVSVINLTTFEPITISNHTAVDVSLSQQGDSLITATELEQGLLQFTFYKLTNGEFISYPLFQKDSYYETYSSVDYVEQQGKVHLIYNTSSRKGGGNIVIRNYYADITLSELPKEVAFSRHLEIRNADTKARLDRIKDFSLMIDDDQNVKLLFSSNSSLNGEVATNVFIGSKQGEIWEAHRIGTTYLPSSKPLWVSKDVITWIDYEGNNYKVMGASTSPQALETSLQLTKKDYSIALSRTLLSLSGAFIFLLVSLLVVIPPAIVLFSMNIFQIYNKLLVKRIAVVSYLITQFIFIQQFFDSPSIQTGPFFINFTFSQYILPIIITIITLLITYKVNNPDWSEENEVSYKIGLHMFLTILLVGPYVI</sequence>
<name>A0ABW4LIT3_9BACI</name>
<organism evidence="2 3">
    <name type="scientific">Bacillus salitolerans</name>
    <dbReference type="NCBI Taxonomy" id="1437434"/>
    <lineage>
        <taxon>Bacteria</taxon>
        <taxon>Bacillati</taxon>
        <taxon>Bacillota</taxon>
        <taxon>Bacilli</taxon>
        <taxon>Bacillales</taxon>
        <taxon>Bacillaceae</taxon>
        <taxon>Bacillus</taxon>
    </lineage>
</organism>
<protein>
    <submittedName>
        <fullName evidence="2">Uncharacterized protein</fullName>
    </submittedName>
</protein>
<dbReference type="EMBL" id="JBHUEM010000001">
    <property type="protein sequence ID" value="MFD1735090.1"/>
    <property type="molecule type" value="Genomic_DNA"/>
</dbReference>
<proteinExistence type="predicted"/>
<feature type="transmembrane region" description="Helical" evidence="1">
    <location>
        <begin position="389"/>
        <end position="414"/>
    </location>
</feature>
<evidence type="ECO:0000313" key="3">
    <source>
        <dbReference type="Proteomes" id="UP001597214"/>
    </source>
</evidence>